<accession>A0A7S4BFB3</accession>
<feature type="compositionally biased region" description="Gly residues" evidence="1">
    <location>
        <begin position="163"/>
        <end position="182"/>
    </location>
</feature>
<name>A0A7S4BFB3_CHRCT</name>
<feature type="chain" id="PRO_5031159952" evidence="2">
    <location>
        <begin position="17"/>
        <end position="215"/>
    </location>
</feature>
<protein>
    <submittedName>
        <fullName evidence="3">Uncharacterized protein</fullName>
    </submittedName>
</protein>
<feature type="signal peptide" evidence="2">
    <location>
        <begin position="1"/>
        <end position="16"/>
    </location>
</feature>
<keyword evidence="2" id="KW-0732">Signal</keyword>
<dbReference type="EMBL" id="HBIZ01025115">
    <property type="protein sequence ID" value="CAE0763295.1"/>
    <property type="molecule type" value="Transcribed_RNA"/>
</dbReference>
<feature type="region of interest" description="Disordered" evidence="1">
    <location>
        <begin position="159"/>
        <end position="215"/>
    </location>
</feature>
<evidence type="ECO:0000313" key="3">
    <source>
        <dbReference type="EMBL" id="CAE0763295.1"/>
    </source>
</evidence>
<organism evidence="3">
    <name type="scientific">Chrysotila carterae</name>
    <name type="common">Marine alga</name>
    <name type="synonym">Syracosphaera carterae</name>
    <dbReference type="NCBI Taxonomy" id="13221"/>
    <lineage>
        <taxon>Eukaryota</taxon>
        <taxon>Haptista</taxon>
        <taxon>Haptophyta</taxon>
        <taxon>Prymnesiophyceae</taxon>
        <taxon>Isochrysidales</taxon>
        <taxon>Isochrysidaceae</taxon>
        <taxon>Chrysotila</taxon>
    </lineage>
</organism>
<dbReference type="AlphaFoldDB" id="A0A7S4BFB3"/>
<sequence>MRIPINILISSCVAMALPVPSRTCASACSLPSPSSLAAALRSMNACAATPHASALRGLSSDGGAAARTFGALVVQQSMDLDDGVLGAALAAAAAELALWDSAWPVEVKQRVWATLRWLLGEATGHAAHECVQDETVDDDDGDDDDDIYWMVELVDENVQAKVGGSGGGDEGGSGDEGSSGGHSGDRDDAAGDGDGGGGGRLGDLGGGRESESAAQ</sequence>
<proteinExistence type="predicted"/>
<evidence type="ECO:0000256" key="2">
    <source>
        <dbReference type="SAM" id="SignalP"/>
    </source>
</evidence>
<feature type="compositionally biased region" description="Gly residues" evidence="1">
    <location>
        <begin position="192"/>
        <end position="205"/>
    </location>
</feature>
<gene>
    <name evidence="3" type="ORF">PCAR00345_LOCUS15907</name>
</gene>
<feature type="compositionally biased region" description="Basic and acidic residues" evidence="1">
    <location>
        <begin position="206"/>
        <end position="215"/>
    </location>
</feature>
<evidence type="ECO:0000256" key="1">
    <source>
        <dbReference type="SAM" id="MobiDB-lite"/>
    </source>
</evidence>
<reference evidence="3" key="1">
    <citation type="submission" date="2021-01" db="EMBL/GenBank/DDBJ databases">
        <authorList>
            <person name="Corre E."/>
            <person name="Pelletier E."/>
            <person name="Niang G."/>
            <person name="Scheremetjew M."/>
            <person name="Finn R."/>
            <person name="Kale V."/>
            <person name="Holt S."/>
            <person name="Cochrane G."/>
            <person name="Meng A."/>
            <person name="Brown T."/>
            <person name="Cohen L."/>
        </authorList>
    </citation>
    <scope>NUCLEOTIDE SEQUENCE</scope>
    <source>
        <strain evidence="3">CCMP645</strain>
    </source>
</reference>